<dbReference type="GeneID" id="18810275"/>
<name>F8NT70_SERL9</name>
<dbReference type="Proteomes" id="UP000008064">
    <property type="component" value="Unassembled WGS sequence"/>
</dbReference>
<dbReference type="KEGG" id="sla:SERLADRAFT_368937"/>
<protein>
    <submittedName>
        <fullName evidence="1">Uncharacterized protein</fullName>
    </submittedName>
</protein>
<accession>F8NT70</accession>
<organism>
    <name type="scientific">Serpula lacrymans var. lacrymans (strain S7.9)</name>
    <name type="common">Dry rot fungus</name>
    <dbReference type="NCBI Taxonomy" id="578457"/>
    <lineage>
        <taxon>Eukaryota</taxon>
        <taxon>Fungi</taxon>
        <taxon>Dikarya</taxon>
        <taxon>Basidiomycota</taxon>
        <taxon>Agaricomycotina</taxon>
        <taxon>Agaricomycetes</taxon>
        <taxon>Agaricomycetidae</taxon>
        <taxon>Boletales</taxon>
        <taxon>Coniophorineae</taxon>
        <taxon>Serpulaceae</taxon>
        <taxon>Serpula</taxon>
    </lineage>
</organism>
<proteinExistence type="predicted"/>
<dbReference type="AlphaFoldDB" id="F8NT70"/>
<dbReference type="OrthoDB" id="6359816at2759"/>
<reference evidence="1" key="1">
    <citation type="submission" date="2011-04" db="EMBL/GenBank/DDBJ databases">
        <title>Evolution of plant cell wall degrading machinery underlies the functional diversity of forest fungi.</title>
        <authorList>
            <consortium name="US DOE Joint Genome Institute (JGI-PGF)"/>
            <person name="Eastwood D.C."/>
            <person name="Floudas D."/>
            <person name="Binder M."/>
            <person name="Majcherczyk A."/>
            <person name="Schneider P."/>
            <person name="Aerts A."/>
            <person name="Asiegbu F.O."/>
            <person name="Baker S.E."/>
            <person name="Barry K."/>
            <person name="Bendiksby M."/>
            <person name="Blumentritt M."/>
            <person name="Coutinho P.M."/>
            <person name="Cullen D."/>
            <person name="Cullen D."/>
            <person name="Gathman A."/>
            <person name="Goodell B."/>
            <person name="Henrissat B."/>
            <person name="Ihrmark K."/>
            <person name="Kauserud H."/>
            <person name="Kohler A."/>
            <person name="LaButti K."/>
            <person name="Lapidus A."/>
            <person name="Lavin J.L."/>
            <person name="Lee Y.-H."/>
            <person name="Lindquist E."/>
            <person name="Lilly W."/>
            <person name="Lucas S."/>
            <person name="Morin E."/>
            <person name="Murat C."/>
            <person name="Oguiza J.A."/>
            <person name="Park J."/>
            <person name="Pisabarro A.G."/>
            <person name="Riley R."/>
            <person name="Rosling A."/>
            <person name="Salamov A."/>
            <person name="Schmidt O."/>
            <person name="Schmutz J."/>
            <person name="Skrede I."/>
            <person name="Stenlid J."/>
            <person name="Wiebenga A."/>
            <person name="Xie X."/>
            <person name="Kues U."/>
            <person name="Hibbett D.S."/>
            <person name="Hoffmeister D."/>
            <person name="Hogberg N."/>
            <person name="Martin F."/>
            <person name="Grigoriev I.V."/>
            <person name="Watkinson S.C."/>
        </authorList>
    </citation>
    <scope>NUCLEOTIDE SEQUENCE</scope>
    <source>
        <strain evidence="1">S7.9</strain>
    </source>
</reference>
<evidence type="ECO:0000313" key="1">
    <source>
        <dbReference type="EMBL" id="EGO25543.1"/>
    </source>
</evidence>
<dbReference type="RefSeq" id="XP_007317665.1">
    <property type="nucleotide sequence ID" value="XM_007317603.1"/>
</dbReference>
<gene>
    <name evidence="1" type="ORF">SERLADRAFT_368937</name>
</gene>
<dbReference type="HOGENOM" id="CLU_173725_0_0_1"/>
<dbReference type="EMBL" id="GL945433">
    <property type="protein sequence ID" value="EGO25543.1"/>
    <property type="molecule type" value="Genomic_DNA"/>
</dbReference>
<sequence length="100" mass="11187">MYRLACKLGLDDLKDHASKSICSKVTKYNVVEEVFSMFTSRYPAIRAMELRILIENVNSPEVTSALLPKFSSIARGDLPHCAEVLTRIVLELADEKASEV</sequence>